<evidence type="ECO:0000256" key="2">
    <source>
        <dbReference type="ARBA" id="ARBA00010742"/>
    </source>
</evidence>
<dbReference type="PANTHER" id="PTHR30024">
    <property type="entry name" value="ALIPHATIC SULFONATES-BINDING PROTEIN-RELATED"/>
    <property type="match status" value="1"/>
</dbReference>
<dbReference type="Proteomes" id="UP000813215">
    <property type="component" value="Unassembled WGS sequence"/>
</dbReference>
<evidence type="ECO:0000313" key="5">
    <source>
        <dbReference type="EMBL" id="MBW4430728.1"/>
    </source>
</evidence>
<reference evidence="5" key="2">
    <citation type="journal article" date="2022" name="Microbiol. Resour. Announc.">
        <title>Metagenome Sequencing to Explore Phylogenomics of Terrestrial Cyanobacteria.</title>
        <authorList>
            <person name="Ward R.D."/>
            <person name="Stajich J.E."/>
            <person name="Johansen J.R."/>
            <person name="Huntemann M."/>
            <person name="Clum A."/>
            <person name="Foster B."/>
            <person name="Foster B."/>
            <person name="Roux S."/>
            <person name="Palaniappan K."/>
            <person name="Varghese N."/>
            <person name="Mukherjee S."/>
            <person name="Reddy T.B.K."/>
            <person name="Daum C."/>
            <person name="Copeland A."/>
            <person name="Chen I.A."/>
            <person name="Ivanova N.N."/>
            <person name="Kyrpides N.C."/>
            <person name="Shapiro N."/>
            <person name="Eloe-Fadrosh E.A."/>
            <person name="Pietrasiak N."/>
        </authorList>
    </citation>
    <scope>NUCLEOTIDE SEQUENCE</scope>
    <source>
        <strain evidence="5">HA4357-MV3</strain>
    </source>
</reference>
<reference evidence="5" key="1">
    <citation type="submission" date="2021-05" db="EMBL/GenBank/DDBJ databases">
        <authorList>
            <person name="Pietrasiak N."/>
            <person name="Ward R."/>
            <person name="Stajich J.E."/>
            <person name="Kurbessoian T."/>
        </authorList>
    </citation>
    <scope>NUCLEOTIDE SEQUENCE</scope>
    <source>
        <strain evidence="5">HA4357-MV3</strain>
    </source>
</reference>
<feature type="domain" description="SsuA/THI5-like" evidence="4">
    <location>
        <begin position="62"/>
        <end position="263"/>
    </location>
</feature>
<dbReference type="AlphaFoldDB" id="A0A9E3H4L0"/>
<dbReference type="GO" id="GO:0042597">
    <property type="term" value="C:periplasmic space"/>
    <property type="evidence" value="ECO:0007669"/>
    <property type="project" value="UniProtKB-SubCell"/>
</dbReference>
<protein>
    <submittedName>
        <fullName evidence="5">ABC transporter substrate-binding protein</fullName>
    </submittedName>
</protein>
<dbReference type="EMBL" id="JAHHHW010000028">
    <property type="protein sequence ID" value="MBW4430728.1"/>
    <property type="molecule type" value="Genomic_DNA"/>
</dbReference>
<sequence length="353" mass="38766">MQRRLRVVSVFIVLIILSAVFTIACENTPFGNATKSEPALTATAIEIGLPTGKTSFANVDMAIAQEMGFFKQQGLNVTIKNLDSAVKVVQAVVANDVDIGGASIEPVTNAASAGANVVIIGTYANRLTVSMVTPKTIKSVADLRSRNVGVQDLGAFREVMTRMVLQSAKLTPQDVKYIPISPPSYIQALVTGQIDSAILQTEQVFEILNRDSRFHVLVNLNAVEPEYFYGSYIVKKDWLARNSDLAVRYLTALIQAHRFMYQNKADTVKIAAKITGFDTSVLDKTYDVLLRKNKVFPVNDGIDEKRLTYTISKMKLLGLLKGKKPDLNQLIDRKPITLAIEKLGGASETRLNK</sequence>
<accession>A0A9E3H4L0</accession>
<dbReference type="PANTHER" id="PTHR30024:SF47">
    <property type="entry name" value="TAURINE-BINDING PERIPLASMIC PROTEIN"/>
    <property type="match status" value="1"/>
</dbReference>
<organism evidence="5 6">
    <name type="scientific">Pelatocladus maniniholoensis HA4357-MV3</name>
    <dbReference type="NCBI Taxonomy" id="1117104"/>
    <lineage>
        <taxon>Bacteria</taxon>
        <taxon>Bacillati</taxon>
        <taxon>Cyanobacteriota</taxon>
        <taxon>Cyanophyceae</taxon>
        <taxon>Nostocales</taxon>
        <taxon>Nostocaceae</taxon>
        <taxon>Pelatocladus</taxon>
    </lineage>
</organism>
<comment type="similarity">
    <text evidence="2">Belongs to the bacterial solute-binding protein SsuA/TauA family.</text>
</comment>
<name>A0A9E3H4L0_9NOST</name>
<dbReference type="SUPFAM" id="SSF53850">
    <property type="entry name" value="Periplasmic binding protein-like II"/>
    <property type="match status" value="1"/>
</dbReference>
<dbReference type="PROSITE" id="PS51257">
    <property type="entry name" value="PROKAR_LIPOPROTEIN"/>
    <property type="match status" value="1"/>
</dbReference>
<dbReference type="Gene3D" id="3.40.190.10">
    <property type="entry name" value="Periplasmic binding protein-like II"/>
    <property type="match status" value="2"/>
</dbReference>
<comment type="subcellular location">
    <subcellularLocation>
        <location evidence="1">Periplasm</location>
    </subcellularLocation>
</comment>
<dbReference type="Pfam" id="PF09084">
    <property type="entry name" value="NMT1"/>
    <property type="match status" value="1"/>
</dbReference>
<evidence type="ECO:0000256" key="3">
    <source>
        <dbReference type="ARBA" id="ARBA00022729"/>
    </source>
</evidence>
<evidence type="ECO:0000313" key="6">
    <source>
        <dbReference type="Proteomes" id="UP000813215"/>
    </source>
</evidence>
<comment type="caution">
    <text evidence="5">The sequence shown here is derived from an EMBL/GenBank/DDBJ whole genome shotgun (WGS) entry which is preliminary data.</text>
</comment>
<evidence type="ECO:0000256" key="1">
    <source>
        <dbReference type="ARBA" id="ARBA00004418"/>
    </source>
</evidence>
<proteinExistence type="inferred from homology"/>
<keyword evidence="3" id="KW-0732">Signal</keyword>
<evidence type="ECO:0000259" key="4">
    <source>
        <dbReference type="Pfam" id="PF09084"/>
    </source>
</evidence>
<gene>
    <name evidence="5" type="ORF">KME28_02970</name>
</gene>
<dbReference type="InterPro" id="IPR015168">
    <property type="entry name" value="SsuA/THI5"/>
</dbReference>